<name>A0A1U7NKQ6_9FIRM</name>
<dbReference type="STRING" id="1862672.BO225_09390"/>
<dbReference type="PANTHER" id="PTHR43575:SF1">
    <property type="entry name" value="PROTEIN ABCI7, CHLOROPLASTIC"/>
    <property type="match status" value="1"/>
</dbReference>
<accession>A0A1U7NKQ6</accession>
<comment type="caution">
    <text evidence="2">The sequence shown here is derived from an EMBL/GenBank/DDBJ whole genome shotgun (WGS) entry which is preliminary data.</text>
</comment>
<gene>
    <name evidence="2" type="ORF">BO225_09390</name>
</gene>
<reference evidence="2 3" key="1">
    <citation type="submission" date="2016-11" db="EMBL/GenBank/DDBJ databases">
        <title>Description of two novel members of the family Erysipelotrichaceae: Ileibacterium lipovorans gen. nov., sp. nov. and Dubosiella newyorkensis, gen. nov., sp. nov.</title>
        <authorList>
            <person name="Cox L.M."/>
            <person name="Sohn J."/>
            <person name="Tyrrell K.L."/>
            <person name="Citron D.M."/>
            <person name="Lawson P.A."/>
            <person name="Patel N.B."/>
            <person name="Iizumi T."/>
            <person name="Perez-Perez G.I."/>
            <person name="Goldstein E.J."/>
            <person name="Blaser M.J."/>
        </authorList>
    </citation>
    <scope>NUCLEOTIDE SEQUENCE [LARGE SCALE GENOMIC DNA]</scope>
    <source>
        <strain evidence="2 3">NYU-BL-A4</strain>
    </source>
</reference>
<evidence type="ECO:0000313" key="3">
    <source>
        <dbReference type="Proteomes" id="UP000186705"/>
    </source>
</evidence>
<dbReference type="GeneID" id="78276153"/>
<dbReference type="SUPFAM" id="SSF101960">
    <property type="entry name" value="Stabilizer of iron transporter SufD"/>
    <property type="match status" value="1"/>
</dbReference>
<feature type="domain" description="SUF system FeS cluster assembly SufBD core" evidence="1">
    <location>
        <begin position="56"/>
        <end position="231"/>
    </location>
</feature>
<dbReference type="OrthoDB" id="9803529at2"/>
<dbReference type="AlphaFoldDB" id="A0A1U7NKQ6"/>
<dbReference type="EMBL" id="MPKA01000090">
    <property type="protein sequence ID" value="OLU44997.1"/>
    <property type="molecule type" value="Genomic_DNA"/>
</dbReference>
<keyword evidence="3" id="KW-1185">Reference proteome</keyword>
<dbReference type="Proteomes" id="UP000186705">
    <property type="component" value="Unassembled WGS sequence"/>
</dbReference>
<dbReference type="GO" id="GO:0016226">
    <property type="term" value="P:iron-sulfur cluster assembly"/>
    <property type="evidence" value="ECO:0007669"/>
    <property type="project" value="InterPro"/>
</dbReference>
<proteinExistence type="predicted"/>
<dbReference type="InterPro" id="IPR037284">
    <property type="entry name" value="SUF_FeS_clus_asmbl_SufBD_sf"/>
</dbReference>
<dbReference type="InterPro" id="IPR000825">
    <property type="entry name" value="SUF_FeS_clus_asmbl_SufBD_core"/>
</dbReference>
<dbReference type="Pfam" id="PF01458">
    <property type="entry name" value="SUFBD_core"/>
    <property type="match status" value="1"/>
</dbReference>
<evidence type="ECO:0000259" key="1">
    <source>
        <dbReference type="Pfam" id="PF01458"/>
    </source>
</evidence>
<organism evidence="2 3">
    <name type="scientific">Dubosiella newyorkensis</name>
    <dbReference type="NCBI Taxonomy" id="1862672"/>
    <lineage>
        <taxon>Bacteria</taxon>
        <taxon>Bacillati</taxon>
        <taxon>Bacillota</taxon>
        <taxon>Erysipelotrichia</taxon>
        <taxon>Erysipelotrichales</taxon>
        <taxon>Erysipelotrichaceae</taxon>
        <taxon>Dubosiella</taxon>
    </lineage>
</organism>
<evidence type="ECO:0000313" key="2">
    <source>
        <dbReference type="EMBL" id="OLU44997.1"/>
    </source>
</evidence>
<dbReference type="RefSeq" id="WP_076342002.1">
    <property type="nucleotide sequence ID" value="NZ_CAJTMI010000003.1"/>
</dbReference>
<dbReference type="InterPro" id="IPR055346">
    <property type="entry name" value="Fe-S_cluster_assembly_SufBD"/>
</dbReference>
<protein>
    <recommendedName>
        <fullName evidence="1">SUF system FeS cluster assembly SufBD core domain-containing protein</fullName>
    </recommendedName>
</protein>
<sequence>MERIYEDEFQDVLELKEEKELKILVSPHTYGNTRLILKEEGEYRIELAPMHSTSIHLFIQNKAQGKVRLHLLGDIQENADVKLGLLDLEDTDFELYESFDLKAPGARIELYTAQLCQDQKKKGDILVRHSSPYTYGYMHNFAVLKDGANYEMVANGTIDKGAREAASHQETRVLTVGKEHATKVIPLLMIDENDVKASHALTIGEPDENQLYYLESRGLSKEMALGLLSVGYFMPTIEMIQEEEIREKTREEMERKVGVYGH</sequence>
<dbReference type="PANTHER" id="PTHR43575">
    <property type="entry name" value="PROTEIN ABCI7, CHLOROPLASTIC"/>
    <property type="match status" value="1"/>
</dbReference>